<dbReference type="Gene3D" id="2.60.40.790">
    <property type="match status" value="1"/>
</dbReference>
<dbReference type="PANTHER" id="PTHR11527">
    <property type="entry name" value="HEAT-SHOCK PROTEIN 20 FAMILY MEMBER"/>
    <property type="match status" value="1"/>
</dbReference>
<dbReference type="InterPro" id="IPR002068">
    <property type="entry name" value="A-crystallin/Hsp20_dom"/>
</dbReference>
<dbReference type="InterPro" id="IPR008978">
    <property type="entry name" value="HSP20-like_chaperone"/>
</dbReference>
<evidence type="ECO:0000256" key="2">
    <source>
        <dbReference type="RuleBase" id="RU003616"/>
    </source>
</evidence>
<organism evidence="4 5">
    <name type="scientific">Seonamhaeicola marinus</name>
    <dbReference type="NCBI Taxonomy" id="1912246"/>
    <lineage>
        <taxon>Bacteria</taxon>
        <taxon>Pseudomonadati</taxon>
        <taxon>Bacteroidota</taxon>
        <taxon>Flavobacteriia</taxon>
        <taxon>Flavobacteriales</taxon>
        <taxon>Flavobacteriaceae</taxon>
    </lineage>
</organism>
<feature type="domain" description="SHSP" evidence="3">
    <location>
        <begin position="31"/>
        <end position="144"/>
    </location>
</feature>
<dbReference type="Proteomes" id="UP000323930">
    <property type="component" value="Unassembled WGS sequence"/>
</dbReference>
<dbReference type="EMBL" id="VSDQ01000577">
    <property type="protein sequence ID" value="TYA78595.1"/>
    <property type="molecule type" value="Genomic_DNA"/>
</dbReference>
<accession>A0A5D0I4F4</accession>
<dbReference type="InterPro" id="IPR031107">
    <property type="entry name" value="Small_HSP"/>
</dbReference>
<sequence length="144" mass="16493">MRTFGKEVGKAKSPPSLFKNIKEKLQSVFSIVRKKLVPKLVNQISQEDTAFEFSMKLPGLNKKDVRIEIEGNTMIIGANKIKAEESRYKYGVRRKLIRNSVYRVIEIPLDADPDKICAEMKNGTLKVKIAKKENIKFKRILKVA</sequence>
<evidence type="ECO:0000259" key="3">
    <source>
        <dbReference type="PROSITE" id="PS01031"/>
    </source>
</evidence>
<gene>
    <name evidence="4" type="ORF">FUA24_09590</name>
</gene>
<dbReference type="SUPFAM" id="SSF49764">
    <property type="entry name" value="HSP20-like chaperones"/>
    <property type="match status" value="1"/>
</dbReference>
<dbReference type="OrthoDB" id="9814487at2"/>
<dbReference type="AlphaFoldDB" id="A0A5D0I4F4"/>
<comment type="caution">
    <text evidence="4">The sequence shown here is derived from an EMBL/GenBank/DDBJ whole genome shotgun (WGS) entry which is preliminary data.</text>
</comment>
<evidence type="ECO:0000256" key="1">
    <source>
        <dbReference type="PROSITE-ProRule" id="PRU00285"/>
    </source>
</evidence>
<reference evidence="4 5" key="1">
    <citation type="submission" date="2019-08" db="EMBL/GenBank/DDBJ databases">
        <title>Seonamhaeicola sediminis sp. nov., isolated from marine sediment.</title>
        <authorList>
            <person name="Cao W.R."/>
        </authorList>
    </citation>
    <scope>NUCLEOTIDE SEQUENCE [LARGE SCALE GENOMIC DNA]</scope>
    <source>
        <strain evidence="4 5">B011</strain>
    </source>
</reference>
<evidence type="ECO:0000313" key="5">
    <source>
        <dbReference type="Proteomes" id="UP000323930"/>
    </source>
</evidence>
<dbReference type="Pfam" id="PF00011">
    <property type="entry name" value="HSP20"/>
    <property type="match status" value="1"/>
</dbReference>
<dbReference type="RefSeq" id="WP_148541750.1">
    <property type="nucleotide sequence ID" value="NZ_VSDQ01000577.1"/>
</dbReference>
<dbReference type="CDD" id="cd06464">
    <property type="entry name" value="ACD_sHsps-like"/>
    <property type="match status" value="1"/>
</dbReference>
<name>A0A5D0I4F4_9FLAO</name>
<evidence type="ECO:0000313" key="4">
    <source>
        <dbReference type="EMBL" id="TYA78595.1"/>
    </source>
</evidence>
<protein>
    <submittedName>
        <fullName evidence="4">Hsp20/alpha crystallin family protein</fullName>
    </submittedName>
</protein>
<dbReference type="PROSITE" id="PS01031">
    <property type="entry name" value="SHSP"/>
    <property type="match status" value="1"/>
</dbReference>
<comment type="similarity">
    <text evidence="1 2">Belongs to the small heat shock protein (HSP20) family.</text>
</comment>
<proteinExistence type="inferred from homology"/>
<keyword evidence="5" id="KW-1185">Reference proteome</keyword>